<dbReference type="STRING" id="395495.Lcho_2059"/>
<protein>
    <recommendedName>
        <fullName evidence="2">UPF0125 protein Lcho_2059</fullName>
    </recommendedName>
</protein>
<dbReference type="KEGG" id="lch:Lcho_2059"/>
<evidence type="ECO:0000256" key="3">
    <source>
        <dbReference type="SAM" id="MobiDB-lite"/>
    </source>
</evidence>
<comment type="similarity">
    <text evidence="1 2">Belongs to the UPF0125 (RnfH) family.</text>
</comment>
<dbReference type="RefSeq" id="WP_012347086.1">
    <property type="nucleotide sequence ID" value="NC_010524.1"/>
</dbReference>
<dbReference type="HOGENOM" id="CLU_150721_0_0_4"/>
<evidence type="ECO:0000256" key="1">
    <source>
        <dbReference type="ARBA" id="ARBA00010645"/>
    </source>
</evidence>
<dbReference type="eggNOG" id="COG2914">
    <property type="taxonomic scope" value="Bacteria"/>
</dbReference>
<accession>B1Y227</accession>
<dbReference type="PANTHER" id="PTHR37483:SF1">
    <property type="entry name" value="UPF0125 PROTEIN RATB"/>
    <property type="match status" value="1"/>
</dbReference>
<dbReference type="PANTHER" id="PTHR37483">
    <property type="entry name" value="UPF0125 PROTEIN RATB"/>
    <property type="match status" value="1"/>
</dbReference>
<dbReference type="EMBL" id="CP001013">
    <property type="protein sequence ID" value="ACB34326.1"/>
    <property type="molecule type" value="Genomic_DNA"/>
</dbReference>
<dbReference type="Proteomes" id="UP000001693">
    <property type="component" value="Chromosome"/>
</dbReference>
<evidence type="ECO:0000256" key="2">
    <source>
        <dbReference type="HAMAP-Rule" id="MF_00460"/>
    </source>
</evidence>
<keyword evidence="5" id="KW-1185">Reference proteome</keyword>
<evidence type="ECO:0000313" key="4">
    <source>
        <dbReference type="EMBL" id="ACB34326.1"/>
    </source>
</evidence>
<name>B1Y227_LEPCP</name>
<dbReference type="InterPro" id="IPR037021">
    <property type="entry name" value="RnfH_sf"/>
</dbReference>
<dbReference type="InterPro" id="IPR005346">
    <property type="entry name" value="RnfH"/>
</dbReference>
<organism evidence="4 5">
    <name type="scientific">Leptothrix cholodnii (strain ATCC 51168 / LMG 8142 / SP-6)</name>
    <name type="common">Leptothrix discophora (strain SP-6)</name>
    <dbReference type="NCBI Taxonomy" id="395495"/>
    <lineage>
        <taxon>Bacteria</taxon>
        <taxon>Pseudomonadati</taxon>
        <taxon>Pseudomonadota</taxon>
        <taxon>Betaproteobacteria</taxon>
        <taxon>Burkholderiales</taxon>
        <taxon>Sphaerotilaceae</taxon>
        <taxon>Leptothrix</taxon>
    </lineage>
</organism>
<gene>
    <name evidence="4" type="ordered locus">Lcho_2059</name>
</gene>
<sequence length="126" mass="13745">MGGVEVLIGVTVVASPQSRQHDIRTLQLPAGTTVADAIAASGLLDRHPVLRELADAGNLRAGVWGRLSRLDAPLADGDRVELWRPLVVDPKEARRVRYRAQGERGRQSRPRRKPVAPALPEPIPQD</sequence>
<dbReference type="OrthoDB" id="9796575at2"/>
<reference evidence="4 5" key="1">
    <citation type="submission" date="2008-03" db="EMBL/GenBank/DDBJ databases">
        <title>Complete sequence of Leptothrix cholodnii SP-6.</title>
        <authorList>
            <consortium name="US DOE Joint Genome Institute"/>
            <person name="Copeland A."/>
            <person name="Lucas S."/>
            <person name="Lapidus A."/>
            <person name="Glavina del Rio T."/>
            <person name="Dalin E."/>
            <person name="Tice H."/>
            <person name="Bruce D."/>
            <person name="Goodwin L."/>
            <person name="Pitluck S."/>
            <person name="Chertkov O."/>
            <person name="Brettin T."/>
            <person name="Detter J.C."/>
            <person name="Han C."/>
            <person name="Kuske C.R."/>
            <person name="Schmutz J."/>
            <person name="Larimer F."/>
            <person name="Land M."/>
            <person name="Hauser L."/>
            <person name="Kyrpides N."/>
            <person name="Lykidis A."/>
            <person name="Emerson D."/>
            <person name="Richardson P."/>
        </authorList>
    </citation>
    <scope>NUCLEOTIDE SEQUENCE [LARGE SCALE GENOMIC DNA]</scope>
    <source>
        <strain evidence="5">ATCC 51168 / LMG 8142 / SP-6</strain>
    </source>
</reference>
<feature type="compositionally biased region" description="Basic and acidic residues" evidence="3">
    <location>
        <begin position="96"/>
        <end position="106"/>
    </location>
</feature>
<dbReference type="AlphaFoldDB" id="B1Y227"/>
<feature type="compositionally biased region" description="Pro residues" evidence="3">
    <location>
        <begin position="117"/>
        <end position="126"/>
    </location>
</feature>
<dbReference type="Pfam" id="PF03658">
    <property type="entry name" value="Ub-RnfH"/>
    <property type="match status" value="1"/>
</dbReference>
<dbReference type="Gene3D" id="3.10.20.280">
    <property type="entry name" value="RnfH-like"/>
    <property type="match status" value="1"/>
</dbReference>
<feature type="region of interest" description="Disordered" evidence="3">
    <location>
        <begin position="96"/>
        <end position="126"/>
    </location>
</feature>
<evidence type="ECO:0000313" key="5">
    <source>
        <dbReference type="Proteomes" id="UP000001693"/>
    </source>
</evidence>
<dbReference type="InterPro" id="IPR016155">
    <property type="entry name" value="Mopterin_synth/thiamin_S_b"/>
</dbReference>
<proteinExistence type="inferred from homology"/>
<dbReference type="HAMAP" id="MF_00460">
    <property type="entry name" value="UPF0125_RnfH"/>
    <property type="match status" value="1"/>
</dbReference>
<dbReference type="SUPFAM" id="SSF54285">
    <property type="entry name" value="MoaD/ThiS"/>
    <property type="match status" value="1"/>
</dbReference>